<keyword evidence="2" id="KW-1185">Reference proteome</keyword>
<gene>
    <name evidence="1" type="ORF">SPARVUS_LOCUS4138491</name>
</gene>
<dbReference type="EMBL" id="CATNWA010007446">
    <property type="protein sequence ID" value="CAI9554051.1"/>
    <property type="molecule type" value="Genomic_DNA"/>
</dbReference>
<organism evidence="1 2">
    <name type="scientific">Staurois parvus</name>
    <dbReference type="NCBI Taxonomy" id="386267"/>
    <lineage>
        <taxon>Eukaryota</taxon>
        <taxon>Metazoa</taxon>
        <taxon>Chordata</taxon>
        <taxon>Craniata</taxon>
        <taxon>Vertebrata</taxon>
        <taxon>Euteleostomi</taxon>
        <taxon>Amphibia</taxon>
        <taxon>Batrachia</taxon>
        <taxon>Anura</taxon>
        <taxon>Neobatrachia</taxon>
        <taxon>Ranoidea</taxon>
        <taxon>Ranidae</taxon>
        <taxon>Staurois</taxon>
    </lineage>
</organism>
<comment type="caution">
    <text evidence="1">The sequence shown here is derived from an EMBL/GenBank/DDBJ whole genome shotgun (WGS) entry which is preliminary data.</text>
</comment>
<name>A0ABN9C203_9NEOB</name>
<protein>
    <submittedName>
        <fullName evidence="1">Uncharacterized protein</fullName>
    </submittedName>
</protein>
<reference evidence="1" key="1">
    <citation type="submission" date="2023-05" db="EMBL/GenBank/DDBJ databases">
        <authorList>
            <person name="Stuckert A."/>
        </authorList>
    </citation>
    <scope>NUCLEOTIDE SEQUENCE</scope>
</reference>
<evidence type="ECO:0000313" key="1">
    <source>
        <dbReference type="EMBL" id="CAI9554051.1"/>
    </source>
</evidence>
<evidence type="ECO:0000313" key="2">
    <source>
        <dbReference type="Proteomes" id="UP001162483"/>
    </source>
</evidence>
<sequence>MFNGTVLRFCKTLWKTLGVNQGRADHLSTRALPEGLGSVGGPIRCPWYLS</sequence>
<accession>A0ABN9C203</accession>
<proteinExistence type="predicted"/>
<dbReference type="Proteomes" id="UP001162483">
    <property type="component" value="Unassembled WGS sequence"/>
</dbReference>